<comment type="caution">
    <text evidence="2">The sequence shown here is derived from an EMBL/GenBank/DDBJ whole genome shotgun (WGS) entry which is preliminary data.</text>
</comment>
<reference evidence="2" key="1">
    <citation type="journal article" date="2019" name="bioRxiv">
        <title>The Genome of the Zebra Mussel, Dreissena polymorpha: A Resource for Invasive Species Research.</title>
        <authorList>
            <person name="McCartney M.A."/>
            <person name="Auch B."/>
            <person name="Kono T."/>
            <person name="Mallez S."/>
            <person name="Zhang Y."/>
            <person name="Obille A."/>
            <person name="Becker A."/>
            <person name="Abrahante J.E."/>
            <person name="Garbe J."/>
            <person name="Badalamenti J.P."/>
            <person name="Herman A."/>
            <person name="Mangelson H."/>
            <person name="Liachko I."/>
            <person name="Sullivan S."/>
            <person name="Sone E.D."/>
            <person name="Koren S."/>
            <person name="Silverstein K.A.T."/>
            <person name="Beckman K.B."/>
            <person name="Gohl D.M."/>
        </authorList>
    </citation>
    <scope>NUCLEOTIDE SEQUENCE</scope>
    <source>
        <strain evidence="2">Duluth1</strain>
        <tissue evidence="2">Whole animal</tissue>
    </source>
</reference>
<accession>A0A9D4IG31</accession>
<evidence type="ECO:0000313" key="3">
    <source>
        <dbReference type="Proteomes" id="UP000828390"/>
    </source>
</evidence>
<dbReference type="InterPro" id="IPR013087">
    <property type="entry name" value="Znf_C2H2_type"/>
</dbReference>
<evidence type="ECO:0000313" key="2">
    <source>
        <dbReference type="EMBL" id="KAH3772099.1"/>
    </source>
</evidence>
<sequence length="313" mass="36015">MSFVGKPFVFSVSGEEHVWCSSDVRVLIAGDSNVHRLKSACPPNTRIYFLPVSGAKYVSDRKGLRKLLHQELMSGCYDILYLHLGSNDICCKDSDFYRSCCSGFVYLDITEDLAVFLPAYKLNGLCLKRKKMEVKTGKVKREKPTMTKKKNKQVPCYNCPNCRVCCSSEDALLDHFIRKHSSWKVDRPDTLYNQEDEINVPSNIHCHRDTEETPQQDDNAANEDQVNVPSHFFFQRDTDETPQQDVDTSQLLLILSNDVEFNPGPTFSCKWTSCFKKFINYGELSAHIVCHIEGTNRCQWEDYHECFSAVRRF</sequence>
<name>A0A9D4IG31_DREPO</name>
<feature type="domain" description="C2H2-type" evidence="1">
    <location>
        <begin position="159"/>
        <end position="180"/>
    </location>
</feature>
<gene>
    <name evidence="2" type="ORF">DPMN_173434</name>
</gene>
<organism evidence="2 3">
    <name type="scientific">Dreissena polymorpha</name>
    <name type="common">Zebra mussel</name>
    <name type="synonym">Mytilus polymorpha</name>
    <dbReference type="NCBI Taxonomy" id="45954"/>
    <lineage>
        <taxon>Eukaryota</taxon>
        <taxon>Metazoa</taxon>
        <taxon>Spiralia</taxon>
        <taxon>Lophotrochozoa</taxon>
        <taxon>Mollusca</taxon>
        <taxon>Bivalvia</taxon>
        <taxon>Autobranchia</taxon>
        <taxon>Heteroconchia</taxon>
        <taxon>Euheterodonta</taxon>
        <taxon>Imparidentia</taxon>
        <taxon>Neoheterodontei</taxon>
        <taxon>Myida</taxon>
        <taxon>Dreissenoidea</taxon>
        <taxon>Dreissenidae</taxon>
        <taxon>Dreissena</taxon>
    </lineage>
</organism>
<dbReference type="EMBL" id="JAIWYP010000009">
    <property type="protein sequence ID" value="KAH3772099.1"/>
    <property type="molecule type" value="Genomic_DNA"/>
</dbReference>
<proteinExistence type="predicted"/>
<dbReference type="AlphaFoldDB" id="A0A9D4IG31"/>
<protein>
    <recommendedName>
        <fullName evidence="1">C2H2-type domain-containing protein</fullName>
    </recommendedName>
</protein>
<dbReference type="Proteomes" id="UP000828390">
    <property type="component" value="Unassembled WGS sequence"/>
</dbReference>
<feature type="domain" description="C2H2-type" evidence="1">
    <location>
        <begin position="269"/>
        <end position="291"/>
    </location>
</feature>
<reference evidence="2" key="2">
    <citation type="submission" date="2020-11" db="EMBL/GenBank/DDBJ databases">
        <authorList>
            <person name="McCartney M.A."/>
            <person name="Auch B."/>
            <person name="Kono T."/>
            <person name="Mallez S."/>
            <person name="Becker A."/>
            <person name="Gohl D.M."/>
            <person name="Silverstein K.A.T."/>
            <person name="Koren S."/>
            <person name="Bechman K.B."/>
            <person name="Herman A."/>
            <person name="Abrahante J.E."/>
            <person name="Garbe J."/>
        </authorList>
    </citation>
    <scope>NUCLEOTIDE SEQUENCE</scope>
    <source>
        <strain evidence="2">Duluth1</strain>
        <tissue evidence="2">Whole animal</tissue>
    </source>
</reference>
<dbReference type="SMART" id="SM00355">
    <property type="entry name" value="ZnF_C2H2"/>
    <property type="match status" value="2"/>
</dbReference>
<dbReference type="PROSITE" id="PS00028">
    <property type="entry name" value="ZINC_FINGER_C2H2_1"/>
    <property type="match status" value="2"/>
</dbReference>
<evidence type="ECO:0000259" key="1">
    <source>
        <dbReference type="PROSITE" id="PS00028"/>
    </source>
</evidence>
<keyword evidence="3" id="KW-1185">Reference proteome</keyword>